<dbReference type="Pfam" id="PF04191">
    <property type="entry name" value="PEMT"/>
    <property type="match status" value="1"/>
</dbReference>
<organism evidence="6 7">
    <name type="scientific">Cyanobium gracile UHCC 0139</name>
    <dbReference type="NCBI Taxonomy" id="3110308"/>
    <lineage>
        <taxon>Bacteria</taxon>
        <taxon>Bacillati</taxon>
        <taxon>Cyanobacteriota</taxon>
        <taxon>Cyanophyceae</taxon>
        <taxon>Synechococcales</taxon>
        <taxon>Prochlorococcaceae</taxon>
        <taxon>Cyanobium</taxon>
    </lineage>
</organism>
<comment type="subcellular location">
    <subcellularLocation>
        <location evidence="1">Endomembrane system</location>
        <topology evidence="1">Multi-pass membrane protein</topology>
    </subcellularLocation>
</comment>
<comment type="caution">
    <text evidence="6">The sequence shown here is derived from an EMBL/GenBank/DDBJ whole genome shotgun (WGS) entry which is preliminary data.</text>
</comment>
<keyword evidence="4 5" id="KW-0472">Membrane</keyword>
<proteinExistence type="predicted"/>
<dbReference type="InterPro" id="IPR007318">
    <property type="entry name" value="Phopholipid_MeTrfase"/>
</dbReference>
<evidence type="ECO:0000313" key="6">
    <source>
        <dbReference type="EMBL" id="MEA5391244.1"/>
    </source>
</evidence>
<dbReference type="EMBL" id="JAYGHX010000004">
    <property type="protein sequence ID" value="MEA5391244.1"/>
    <property type="molecule type" value="Genomic_DNA"/>
</dbReference>
<evidence type="ECO:0000313" key="7">
    <source>
        <dbReference type="Proteomes" id="UP001304461"/>
    </source>
</evidence>
<keyword evidence="2 5" id="KW-0812">Transmembrane</keyword>
<evidence type="ECO:0000256" key="3">
    <source>
        <dbReference type="ARBA" id="ARBA00022989"/>
    </source>
</evidence>
<keyword evidence="6" id="KW-0808">Transferase</keyword>
<reference evidence="6 7" key="1">
    <citation type="submission" date="2023-12" db="EMBL/GenBank/DDBJ databases">
        <title>Baltic Sea Cyanobacteria.</title>
        <authorList>
            <person name="Delbaje E."/>
            <person name="Fewer D.P."/>
            <person name="Shishido T.K."/>
        </authorList>
    </citation>
    <scope>NUCLEOTIDE SEQUENCE [LARGE SCALE GENOMIC DNA]</scope>
    <source>
        <strain evidence="6 7">UHCC 0139</strain>
    </source>
</reference>
<evidence type="ECO:0000256" key="1">
    <source>
        <dbReference type="ARBA" id="ARBA00004127"/>
    </source>
</evidence>
<keyword evidence="3 5" id="KW-1133">Transmembrane helix</keyword>
<dbReference type="RefSeq" id="WP_323305286.1">
    <property type="nucleotide sequence ID" value="NZ_JAYGHX010000004.1"/>
</dbReference>
<evidence type="ECO:0000256" key="2">
    <source>
        <dbReference type="ARBA" id="ARBA00022692"/>
    </source>
</evidence>
<protein>
    <submittedName>
        <fullName evidence="6">Methyltransferase</fullName>
    </submittedName>
</protein>
<dbReference type="GO" id="GO:0008168">
    <property type="term" value="F:methyltransferase activity"/>
    <property type="evidence" value="ECO:0007669"/>
    <property type="project" value="UniProtKB-KW"/>
</dbReference>
<dbReference type="InterPro" id="IPR052527">
    <property type="entry name" value="Metal_cation-efflux_comp"/>
</dbReference>
<dbReference type="PANTHER" id="PTHR43847:SF1">
    <property type="entry name" value="BLL3993 PROTEIN"/>
    <property type="match status" value="1"/>
</dbReference>
<evidence type="ECO:0000256" key="5">
    <source>
        <dbReference type="SAM" id="Phobius"/>
    </source>
</evidence>
<feature type="transmembrane region" description="Helical" evidence="5">
    <location>
        <begin position="112"/>
        <end position="140"/>
    </location>
</feature>
<keyword evidence="6" id="KW-0489">Methyltransferase</keyword>
<dbReference type="Gene3D" id="1.20.120.1630">
    <property type="match status" value="1"/>
</dbReference>
<sequence>MLSALGDRLRAWGFSWEGLRDNRHGEWWVLGQMALITAHWLPPTPPPSALGFHWPLALRLLGGVTFLIGVVVGAQGALNLGDSLSPLPEPIPGAPLVTEGAYARCRHPLYQSLLLCSLGVAIALGSLLHLGLLLALATLLSLKARREERRLCLLHPGYAEAMASTPAIVPFVPGLDWRVCSDPA</sequence>
<feature type="transmembrane region" description="Helical" evidence="5">
    <location>
        <begin position="56"/>
        <end position="78"/>
    </location>
</feature>
<dbReference type="GO" id="GO:0032259">
    <property type="term" value="P:methylation"/>
    <property type="evidence" value="ECO:0007669"/>
    <property type="project" value="UniProtKB-KW"/>
</dbReference>
<evidence type="ECO:0000256" key="4">
    <source>
        <dbReference type="ARBA" id="ARBA00023136"/>
    </source>
</evidence>
<keyword evidence="7" id="KW-1185">Reference proteome</keyword>
<name>A0ABU5RTW0_9CYAN</name>
<accession>A0ABU5RTW0</accession>
<dbReference type="Proteomes" id="UP001304461">
    <property type="component" value="Unassembled WGS sequence"/>
</dbReference>
<gene>
    <name evidence="6" type="ORF">VB738_08205</name>
</gene>
<dbReference type="PANTHER" id="PTHR43847">
    <property type="entry name" value="BLL3993 PROTEIN"/>
    <property type="match status" value="1"/>
</dbReference>